<sequence>MSAVARQPATEMGVWPSLSLEGNLIAPAMLARIGAPEDDTATRTSYGVRKGLTIREEISTAFRVGQSHWDEFARRQQSSLATTQRFVREFLAETFGFHDLAPADGVVSFLAGDRVPVVVAPPGEELERRSPTLSTDPVLLPRLCPPGLAQPP</sequence>
<gene>
    <name evidence="2" type="ORF">TQ37_10295</name>
</gene>
<dbReference type="Proteomes" id="UP000035037">
    <property type="component" value="Unassembled WGS sequence"/>
</dbReference>
<evidence type="ECO:0000313" key="2">
    <source>
        <dbReference type="EMBL" id="KKZ09995.1"/>
    </source>
</evidence>
<evidence type="ECO:0000256" key="1">
    <source>
        <dbReference type="SAM" id="MobiDB-lite"/>
    </source>
</evidence>
<reference evidence="2 3" key="1">
    <citation type="submission" date="2015-02" db="EMBL/GenBank/DDBJ databases">
        <authorList>
            <person name="Slaby B."/>
            <person name="Hentschel U."/>
        </authorList>
    </citation>
    <scope>NUCLEOTIDE SEQUENCE [LARGE SCALE GENOMIC DNA]</scope>
    <source>
        <strain evidence="2">15L</strain>
    </source>
</reference>
<dbReference type="AlphaFoldDB" id="A0A0G8ARN2"/>
<comment type="caution">
    <text evidence="2">The sequence shown here is derived from an EMBL/GenBank/DDBJ whole genome shotgun (WGS) entry which is preliminary data.</text>
</comment>
<dbReference type="EMBL" id="JYFQ01000221">
    <property type="protein sequence ID" value="KKZ09995.1"/>
    <property type="molecule type" value="Genomic_DNA"/>
</dbReference>
<reference evidence="2 3" key="2">
    <citation type="submission" date="2015-05" db="EMBL/GenBank/DDBJ databases">
        <title>Lifestyle Evolution in Cyanobacterial Symbionts of Sponges.</title>
        <authorList>
            <person name="Burgsdorf I."/>
            <person name="Slaby B.M."/>
            <person name="Handley K.M."/>
            <person name="Haber M."/>
            <person name="Blom J."/>
            <person name="Marshall C.W."/>
            <person name="Gilbert J.A."/>
            <person name="Hentschel U."/>
            <person name="Steindler L."/>
        </authorList>
    </citation>
    <scope>NUCLEOTIDE SEQUENCE [LARGE SCALE GENOMIC DNA]</scope>
    <source>
        <strain evidence="2">15L</strain>
    </source>
</reference>
<feature type="region of interest" description="Disordered" evidence="1">
    <location>
        <begin position="124"/>
        <end position="152"/>
    </location>
</feature>
<evidence type="ECO:0000313" key="3">
    <source>
        <dbReference type="Proteomes" id="UP000035037"/>
    </source>
</evidence>
<proteinExistence type="predicted"/>
<name>A0A0G8ARN2_9SYNE</name>
<organism evidence="2 3">
    <name type="scientific">Candidatus Synechococcus spongiarum 15L</name>
    <dbReference type="NCBI Taxonomy" id="1608419"/>
    <lineage>
        <taxon>Bacteria</taxon>
        <taxon>Bacillati</taxon>
        <taxon>Cyanobacteriota</taxon>
        <taxon>Cyanophyceae</taxon>
        <taxon>Synechococcales</taxon>
        <taxon>Synechococcaceae</taxon>
        <taxon>Synechococcus</taxon>
    </lineage>
</organism>
<dbReference type="STRING" id="431041.FLM9_1410"/>
<protein>
    <submittedName>
        <fullName evidence="2">Uncharacterized protein</fullName>
    </submittedName>
</protein>
<accession>A0A0G8ARN2</accession>
<dbReference type="PATRIC" id="fig|1608419.3.peg.1395"/>